<feature type="compositionally biased region" description="Basic and acidic residues" evidence="7">
    <location>
        <begin position="205"/>
        <end position="226"/>
    </location>
</feature>
<dbReference type="Gene3D" id="2.60.40.1970">
    <property type="entry name" value="YEATS domain"/>
    <property type="match status" value="1"/>
</dbReference>
<proteinExistence type="predicted"/>
<dbReference type="PANTHER" id="PTHR47573:SF1">
    <property type="entry name" value="PROTEIN AF-9 HOMOLOG"/>
    <property type="match status" value="1"/>
</dbReference>
<dbReference type="PANTHER" id="PTHR47573">
    <property type="entry name" value="PROTEIN AF-9 HOMOLOG"/>
    <property type="match status" value="1"/>
</dbReference>
<dbReference type="CDD" id="cd16908">
    <property type="entry name" value="YEATS_Yaf9_like"/>
    <property type="match status" value="1"/>
</dbReference>
<keyword evidence="6" id="KW-0175">Coiled coil</keyword>
<dbReference type="InterPro" id="IPR038704">
    <property type="entry name" value="YEAST_sf"/>
</dbReference>
<accession>A0A2K9YD14</accession>
<evidence type="ECO:0000259" key="8">
    <source>
        <dbReference type="PROSITE" id="PS51037"/>
    </source>
</evidence>
<dbReference type="PROSITE" id="PS51037">
    <property type="entry name" value="YEATS"/>
    <property type="match status" value="1"/>
</dbReference>
<evidence type="ECO:0000256" key="3">
    <source>
        <dbReference type="ARBA" id="ARBA00023163"/>
    </source>
</evidence>
<evidence type="ECO:0000256" key="4">
    <source>
        <dbReference type="ARBA" id="ARBA00023242"/>
    </source>
</evidence>
<evidence type="ECO:0000256" key="2">
    <source>
        <dbReference type="ARBA" id="ARBA00023015"/>
    </source>
</evidence>
<dbReference type="Pfam" id="PF03366">
    <property type="entry name" value="YEATS"/>
    <property type="match status" value="1"/>
</dbReference>
<keyword evidence="2" id="KW-0805">Transcription regulation</keyword>
<feature type="coiled-coil region" evidence="6">
    <location>
        <begin position="246"/>
        <end position="273"/>
    </location>
</feature>
<keyword evidence="9" id="KW-0808">Transferase</keyword>
<protein>
    <recommendedName>
        <fullName evidence="1">Protein AF-9 homolog</fullName>
    </recommendedName>
</protein>
<organism evidence="9">
    <name type="scientific">Cladonia uncialis subsp. uncialis</name>
    <dbReference type="NCBI Taxonomy" id="180999"/>
    <lineage>
        <taxon>Eukaryota</taxon>
        <taxon>Fungi</taxon>
        <taxon>Dikarya</taxon>
        <taxon>Ascomycota</taxon>
        <taxon>Pezizomycotina</taxon>
        <taxon>Lecanoromycetes</taxon>
        <taxon>OSLEUM clade</taxon>
        <taxon>Lecanoromycetidae</taxon>
        <taxon>Lecanorales</taxon>
        <taxon>Lecanorineae</taxon>
        <taxon>Cladoniaceae</taxon>
        <taxon>Cladonia</taxon>
    </lineage>
</organism>
<evidence type="ECO:0000256" key="1">
    <source>
        <dbReference type="ARBA" id="ARBA00022408"/>
    </source>
</evidence>
<reference evidence="9" key="1">
    <citation type="submission" date="2017-12" db="EMBL/GenBank/DDBJ databases">
        <title>Genome Sequencing Reveals a Rich Biosynthetic Potential.</title>
        <authorList>
            <person name="Bertrand R.L."/>
            <person name="Abdel-Hameed M.E."/>
            <person name="Sorensen J.L."/>
        </authorList>
    </citation>
    <scope>NUCLEOTIDE SEQUENCE</scope>
</reference>
<dbReference type="EMBL" id="MG777471">
    <property type="protein sequence ID" value="AUW30739.1"/>
    <property type="molecule type" value="Genomic_DNA"/>
</dbReference>
<dbReference type="GO" id="GO:0000785">
    <property type="term" value="C:chromatin"/>
    <property type="evidence" value="ECO:0007669"/>
    <property type="project" value="UniProtKB-ARBA"/>
</dbReference>
<feature type="domain" description="YEATS" evidence="8">
    <location>
        <begin position="32"/>
        <end position="183"/>
    </location>
</feature>
<comment type="subcellular location">
    <subcellularLocation>
        <location evidence="5">Nucleus</location>
    </subcellularLocation>
</comment>
<keyword evidence="4 5" id="KW-0539">Nucleus</keyword>
<feature type="compositionally biased region" description="Low complexity" evidence="7">
    <location>
        <begin position="195"/>
        <end position="204"/>
    </location>
</feature>
<dbReference type="AlphaFoldDB" id="A0A2K9YD14"/>
<evidence type="ECO:0000256" key="5">
    <source>
        <dbReference type="PROSITE-ProRule" id="PRU00376"/>
    </source>
</evidence>
<evidence type="ECO:0000256" key="6">
    <source>
        <dbReference type="SAM" id="Coils"/>
    </source>
</evidence>
<evidence type="ECO:0000256" key="7">
    <source>
        <dbReference type="SAM" id="MobiDB-lite"/>
    </source>
</evidence>
<dbReference type="GO" id="GO:0016740">
    <property type="term" value="F:transferase activity"/>
    <property type="evidence" value="ECO:0007669"/>
    <property type="project" value="UniProtKB-KW"/>
</dbReference>
<evidence type="ECO:0000313" key="9">
    <source>
        <dbReference type="EMBL" id="AUW30739.1"/>
    </source>
</evidence>
<dbReference type="GO" id="GO:0005634">
    <property type="term" value="C:nucleus"/>
    <property type="evidence" value="ECO:0007669"/>
    <property type="project" value="UniProtKB-SubCell"/>
</dbReference>
<feature type="region of interest" description="Disordered" evidence="7">
    <location>
        <begin position="180"/>
        <end position="226"/>
    </location>
</feature>
<dbReference type="GO" id="GO:0006355">
    <property type="term" value="P:regulation of DNA-templated transcription"/>
    <property type="evidence" value="ECO:0007669"/>
    <property type="project" value="InterPro"/>
</dbReference>
<sequence length="280" mass="31768">MPYPRINNPRIKGVQIYRPFGNPLPPPLHPFISPIPLTLSPSVYGSTATPLDPHNRPSNIPAEHTHQWTVYVRGIDDTDISYWLKKVQFKLHETYPNSSRMVESPPFEVTETGWGEFEVQLKLYFVPEANEKAQTLWHPLKLHPYGPDAEAQKERRDTIVSQNYEEIIFNEPVEPFYDILTSGPPPPGRGKGAKGSKQAAAAAKKLGDRSAEIPLEESRDNPYSVRTEEAELLRLKEAIRTVEGMRRQESAVLLEKEKKLDALKREAVEREKAGQQQQSG</sequence>
<keyword evidence="3" id="KW-0804">Transcription</keyword>
<name>A0A2K9YD14_CLAUC</name>
<dbReference type="InterPro" id="IPR055129">
    <property type="entry name" value="YEATS_dom"/>
</dbReference>
<dbReference type="InterPro" id="IPR005033">
    <property type="entry name" value="YEATS"/>
</dbReference>